<organism evidence="2">
    <name type="scientific">Culicoides sonorensis</name>
    <name type="common">Biting midge</name>
    <dbReference type="NCBI Taxonomy" id="179676"/>
    <lineage>
        <taxon>Eukaryota</taxon>
        <taxon>Metazoa</taxon>
        <taxon>Ecdysozoa</taxon>
        <taxon>Arthropoda</taxon>
        <taxon>Hexapoda</taxon>
        <taxon>Insecta</taxon>
        <taxon>Pterygota</taxon>
        <taxon>Neoptera</taxon>
        <taxon>Endopterygota</taxon>
        <taxon>Diptera</taxon>
        <taxon>Nematocera</taxon>
        <taxon>Chironomoidea</taxon>
        <taxon>Ceratopogonidae</taxon>
        <taxon>Ceratopogoninae</taxon>
        <taxon>Culicoides</taxon>
        <taxon>Monoculicoides</taxon>
    </lineage>
</organism>
<dbReference type="EMBL" id="UFQT01002680">
    <property type="protein sequence ID" value="SSX33931.1"/>
    <property type="molecule type" value="Genomic_DNA"/>
</dbReference>
<evidence type="ECO:0000256" key="1">
    <source>
        <dbReference type="SAM" id="SignalP"/>
    </source>
</evidence>
<dbReference type="VEuPathDB" id="VectorBase:CSON007125"/>
<evidence type="ECO:0000313" key="2">
    <source>
        <dbReference type="EMBL" id="SSX33931.1"/>
    </source>
</evidence>
<reference evidence="2" key="1">
    <citation type="submission" date="2018-07" db="EMBL/GenBank/DDBJ databases">
        <authorList>
            <person name="Quirk P.G."/>
            <person name="Krulwich T.A."/>
        </authorList>
    </citation>
    <scope>NUCLEOTIDE SEQUENCE</scope>
</reference>
<protein>
    <submittedName>
        <fullName evidence="2">CSON007125 protein</fullName>
    </submittedName>
</protein>
<feature type="signal peptide" evidence="1">
    <location>
        <begin position="1"/>
        <end position="30"/>
    </location>
</feature>
<dbReference type="AlphaFoldDB" id="A0A336MWJ9"/>
<name>A0A336MWJ9_CULSO</name>
<proteinExistence type="predicted"/>
<feature type="chain" id="PRO_5016453005" evidence="1">
    <location>
        <begin position="31"/>
        <end position="135"/>
    </location>
</feature>
<keyword evidence="1" id="KW-0732">Signal</keyword>
<accession>A0A336MWJ9</accession>
<gene>
    <name evidence="2" type="primary">CSON007125</name>
</gene>
<sequence>MIGYVMARRIVIMIISIELLNLIQITQVHGALPCEGSPEYYGCEIPITDCTGNASCDTDQCEKFCADLGALPVPDSCNEYFCFCKPCDANCCWTAVRAALYERENCANMRVNQTEMEVNVIQDENSAENVTVNQF</sequence>